<feature type="transmembrane region" description="Helical" evidence="10">
    <location>
        <begin position="319"/>
        <end position="342"/>
    </location>
</feature>
<keyword evidence="8 10" id="KW-0472">Membrane</keyword>
<evidence type="ECO:0000313" key="12">
    <source>
        <dbReference type="Proteomes" id="UP000008680"/>
    </source>
</evidence>
<evidence type="ECO:0000256" key="4">
    <source>
        <dbReference type="ARBA" id="ARBA00022475"/>
    </source>
</evidence>
<dbReference type="GeneID" id="8771091"/>
<evidence type="ECO:0000256" key="8">
    <source>
        <dbReference type="ARBA" id="ARBA00023136"/>
    </source>
</evidence>
<dbReference type="AlphaFoldDB" id="D3E428"/>
<keyword evidence="6 10" id="KW-1133">Transmembrane helix</keyword>
<protein>
    <recommendedName>
        <fullName evidence="9">Multidrug-efflux transporter</fullName>
    </recommendedName>
</protein>
<feature type="transmembrane region" description="Helical" evidence="10">
    <location>
        <begin position="286"/>
        <end position="307"/>
    </location>
</feature>
<dbReference type="Proteomes" id="UP000008680">
    <property type="component" value="Chromosome"/>
</dbReference>
<gene>
    <name evidence="11" type="ordered locus">mru_1439</name>
</gene>
<dbReference type="PANTHER" id="PTHR43298:SF2">
    <property type="entry name" value="FMN_FAD EXPORTER YEEO-RELATED"/>
    <property type="match status" value="1"/>
</dbReference>
<dbReference type="GO" id="GO:0042910">
    <property type="term" value="F:xenobiotic transmembrane transporter activity"/>
    <property type="evidence" value="ECO:0007669"/>
    <property type="project" value="InterPro"/>
</dbReference>
<feature type="transmembrane region" description="Helical" evidence="10">
    <location>
        <begin position="395"/>
        <end position="414"/>
    </location>
</feature>
<keyword evidence="3" id="KW-0050">Antiport</keyword>
<dbReference type="InterPro" id="IPR002528">
    <property type="entry name" value="MATE_fam"/>
</dbReference>
<dbReference type="InterPro" id="IPR048279">
    <property type="entry name" value="MdtK-like"/>
</dbReference>
<feature type="transmembrane region" description="Helical" evidence="10">
    <location>
        <begin position="21"/>
        <end position="38"/>
    </location>
</feature>
<dbReference type="NCBIfam" id="TIGR00797">
    <property type="entry name" value="matE"/>
    <property type="match status" value="1"/>
</dbReference>
<dbReference type="EMBL" id="CP001719">
    <property type="protein sequence ID" value="ADC47289.1"/>
    <property type="molecule type" value="Genomic_DNA"/>
</dbReference>
<evidence type="ECO:0000256" key="5">
    <source>
        <dbReference type="ARBA" id="ARBA00022692"/>
    </source>
</evidence>
<dbReference type="GO" id="GO:0006811">
    <property type="term" value="P:monoatomic ion transport"/>
    <property type="evidence" value="ECO:0007669"/>
    <property type="project" value="UniProtKB-KW"/>
</dbReference>
<dbReference type="KEGG" id="mru:mru_1439"/>
<evidence type="ECO:0000256" key="7">
    <source>
        <dbReference type="ARBA" id="ARBA00023065"/>
    </source>
</evidence>
<accession>D3E428</accession>
<feature type="transmembrane region" description="Helical" evidence="10">
    <location>
        <begin position="136"/>
        <end position="157"/>
    </location>
</feature>
<proteinExistence type="predicted"/>
<dbReference type="HOGENOM" id="CLU_012893_0_1_2"/>
<dbReference type="GO" id="GO:0015297">
    <property type="term" value="F:antiporter activity"/>
    <property type="evidence" value="ECO:0007669"/>
    <property type="project" value="UniProtKB-KW"/>
</dbReference>
<dbReference type="InterPro" id="IPR050222">
    <property type="entry name" value="MATE_MdtK"/>
</dbReference>
<feature type="transmembrane region" description="Helical" evidence="10">
    <location>
        <begin position="251"/>
        <end position="280"/>
    </location>
</feature>
<feature type="transmembrane region" description="Helical" evidence="10">
    <location>
        <begin position="194"/>
        <end position="215"/>
    </location>
</feature>
<dbReference type="eggNOG" id="arCOG01731">
    <property type="taxonomic scope" value="Archaea"/>
</dbReference>
<reference evidence="11 12" key="1">
    <citation type="journal article" date="2010" name="PLoS ONE">
        <title>The genome sequence of the rumen methanogen Methanobrevibacter ruminantium reveals new possibilities for controlling ruminant methane emissions.</title>
        <authorList>
            <person name="Leahy S.C."/>
            <person name="Kelly W.J."/>
            <person name="Altermann E."/>
            <person name="Ronimus R.S."/>
            <person name="Yeoman C.J."/>
            <person name="Pacheco D.M."/>
            <person name="Li D."/>
            <person name="Kong Z."/>
            <person name="McTavish S."/>
            <person name="Sang C."/>
            <person name="Lambie S.C."/>
            <person name="Janssen P.H."/>
            <person name="Dey D."/>
            <person name="Attwood G.T."/>
        </authorList>
    </citation>
    <scope>NUCLEOTIDE SEQUENCE [LARGE SCALE GENOMIC DNA]</scope>
    <source>
        <strain evidence="12">ATCC 35063 / DSM 1093 / JCM 13430 / OCM 146 / M1</strain>
    </source>
</reference>
<feature type="transmembrane region" description="Helical" evidence="10">
    <location>
        <begin position="58"/>
        <end position="83"/>
    </location>
</feature>
<evidence type="ECO:0000256" key="10">
    <source>
        <dbReference type="SAM" id="Phobius"/>
    </source>
</evidence>
<dbReference type="GO" id="GO:0005886">
    <property type="term" value="C:plasma membrane"/>
    <property type="evidence" value="ECO:0007669"/>
    <property type="project" value="UniProtKB-SubCell"/>
</dbReference>
<evidence type="ECO:0000313" key="11">
    <source>
        <dbReference type="EMBL" id="ADC47289.1"/>
    </source>
</evidence>
<name>D3E428_METRM</name>
<organism evidence="11 12">
    <name type="scientific">Methanobrevibacter ruminantium (strain ATCC 35063 / DSM 1093 / JCM 13430 / OCM 146 / M1)</name>
    <name type="common">Methanobacterium ruminantium</name>
    <dbReference type="NCBI Taxonomy" id="634498"/>
    <lineage>
        <taxon>Archaea</taxon>
        <taxon>Methanobacteriati</taxon>
        <taxon>Methanobacteriota</taxon>
        <taxon>Methanomada group</taxon>
        <taxon>Methanobacteria</taxon>
        <taxon>Methanobacteriales</taxon>
        <taxon>Methanobacteriaceae</taxon>
        <taxon>Methanobrevibacter</taxon>
    </lineage>
</organism>
<keyword evidence="12" id="KW-1185">Reference proteome</keyword>
<feature type="transmembrane region" description="Helical" evidence="10">
    <location>
        <begin position="169"/>
        <end position="188"/>
    </location>
</feature>
<keyword evidence="4" id="KW-1003">Cell membrane</keyword>
<keyword evidence="2" id="KW-0813">Transport</keyword>
<dbReference type="RefSeq" id="WP_012956238.1">
    <property type="nucleotide sequence ID" value="NC_013790.1"/>
</dbReference>
<evidence type="ECO:0000256" key="3">
    <source>
        <dbReference type="ARBA" id="ARBA00022449"/>
    </source>
</evidence>
<evidence type="ECO:0000256" key="6">
    <source>
        <dbReference type="ARBA" id="ARBA00022989"/>
    </source>
</evidence>
<keyword evidence="5 10" id="KW-0812">Transmembrane</keyword>
<dbReference type="Pfam" id="PF01554">
    <property type="entry name" value="MatE"/>
    <property type="match status" value="2"/>
</dbReference>
<dbReference type="PANTHER" id="PTHR43298">
    <property type="entry name" value="MULTIDRUG RESISTANCE PROTEIN NORM-RELATED"/>
    <property type="match status" value="1"/>
</dbReference>
<dbReference type="CDD" id="cd13147">
    <property type="entry name" value="MATE_MJ0709_like"/>
    <property type="match status" value="1"/>
</dbReference>
<evidence type="ECO:0000256" key="1">
    <source>
        <dbReference type="ARBA" id="ARBA00004651"/>
    </source>
</evidence>
<sequence length="459" mass="50699">MQTNKNIESIIGDPKKAINRLTYPTILSMLLMFANNLIDSMWVSGLGAEPLAALGFMSPLYLVIIGFGSGVGAGANSLISRLIGAKRYDESNNAAIHSIIIALIVSIIISIIGMFFLDDLLVLFGAGSVLDYAMDYGMIIFLSSIIILFPAIVSSLFRAEGDIRRATVPLVVNAILNIIFDPIFIYIFNWGVKGAAIATVLSTLVNLLMMLYWYLVKRDTFIKLSLEYFHSKMEIYKEILFVSIPASLEELIYSIVAICFNYLIMITAGTMEVAVFTVVWRFVSIAFLPCISIGISTITVAGIAYGARNYENFKTTINYSTFLSFTITLIICIIFFVFAYPISETFNFISGDAEMISRTAEVLRIMVFYNIVIPFGGTAVYVYQAIGSGFKSLAITILRELILSVFLAYLFGIVLKMGIFGVYLGAIVGMAIGCFIGFTCIKIYQGKFKKECESLNQPV</sequence>
<feature type="transmembrane region" description="Helical" evidence="10">
    <location>
        <begin position="362"/>
        <end position="383"/>
    </location>
</feature>
<evidence type="ECO:0000256" key="2">
    <source>
        <dbReference type="ARBA" id="ARBA00022448"/>
    </source>
</evidence>
<dbReference type="OrthoDB" id="214119at2157"/>
<feature type="transmembrane region" description="Helical" evidence="10">
    <location>
        <begin position="420"/>
        <end position="441"/>
    </location>
</feature>
<keyword evidence="7" id="KW-0406">Ion transport</keyword>
<evidence type="ECO:0000256" key="9">
    <source>
        <dbReference type="ARBA" id="ARBA00031636"/>
    </source>
</evidence>
<dbReference type="STRING" id="634498.mru_1439"/>
<dbReference type="PATRIC" id="fig|634498.28.peg.1443"/>
<comment type="subcellular location">
    <subcellularLocation>
        <location evidence="1">Cell membrane</location>
        <topology evidence="1">Multi-pass membrane protein</topology>
    </subcellularLocation>
</comment>
<dbReference type="PIRSF" id="PIRSF006603">
    <property type="entry name" value="DinF"/>
    <property type="match status" value="1"/>
</dbReference>
<feature type="transmembrane region" description="Helical" evidence="10">
    <location>
        <begin position="95"/>
        <end position="116"/>
    </location>
</feature>